<protein>
    <recommendedName>
        <fullName evidence="3">Protein kinase domain-containing protein</fullName>
    </recommendedName>
</protein>
<gene>
    <name evidence="1" type="ORF">ASPTUDRAFT_112683</name>
</gene>
<evidence type="ECO:0000313" key="2">
    <source>
        <dbReference type="Proteomes" id="UP000184304"/>
    </source>
</evidence>
<dbReference type="EMBL" id="KV878176">
    <property type="protein sequence ID" value="OJI90155.1"/>
    <property type="molecule type" value="Genomic_DNA"/>
</dbReference>
<dbReference type="STRING" id="767770.A0A1L9NLK6"/>
<proteinExistence type="predicted"/>
<dbReference type="Proteomes" id="UP000184304">
    <property type="component" value="Unassembled WGS sequence"/>
</dbReference>
<dbReference type="OrthoDB" id="4185642at2759"/>
<accession>A0A1L9NLK6</accession>
<name>A0A1L9NLK6_ASPTC</name>
<evidence type="ECO:0008006" key="3">
    <source>
        <dbReference type="Google" id="ProtNLM"/>
    </source>
</evidence>
<dbReference type="InterPro" id="IPR011009">
    <property type="entry name" value="Kinase-like_dom_sf"/>
</dbReference>
<dbReference type="SUPFAM" id="SSF56112">
    <property type="entry name" value="Protein kinase-like (PK-like)"/>
    <property type="match status" value="1"/>
</dbReference>
<organism evidence="1 2">
    <name type="scientific">Aspergillus tubingensis (strain CBS 134.48)</name>
    <dbReference type="NCBI Taxonomy" id="767770"/>
    <lineage>
        <taxon>Eukaryota</taxon>
        <taxon>Fungi</taxon>
        <taxon>Dikarya</taxon>
        <taxon>Ascomycota</taxon>
        <taxon>Pezizomycotina</taxon>
        <taxon>Eurotiomycetes</taxon>
        <taxon>Eurotiomycetidae</taxon>
        <taxon>Eurotiales</taxon>
        <taxon>Aspergillaceae</taxon>
        <taxon>Aspergillus</taxon>
        <taxon>Aspergillus subgen. Circumdati</taxon>
    </lineage>
</organism>
<keyword evidence="2" id="KW-1185">Reference proteome</keyword>
<evidence type="ECO:0000313" key="1">
    <source>
        <dbReference type="EMBL" id="OJI90155.1"/>
    </source>
</evidence>
<reference evidence="2" key="1">
    <citation type="journal article" date="2017" name="Genome Biol.">
        <title>Comparative genomics reveals high biological diversity and specific adaptations in the industrially and medically important fungal genus Aspergillus.</title>
        <authorList>
            <person name="de Vries R.P."/>
            <person name="Riley R."/>
            <person name="Wiebenga A."/>
            <person name="Aguilar-Osorio G."/>
            <person name="Amillis S."/>
            <person name="Uchima C.A."/>
            <person name="Anderluh G."/>
            <person name="Asadollahi M."/>
            <person name="Askin M."/>
            <person name="Barry K."/>
            <person name="Battaglia E."/>
            <person name="Bayram O."/>
            <person name="Benocci T."/>
            <person name="Braus-Stromeyer S.A."/>
            <person name="Caldana C."/>
            <person name="Canovas D."/>
            <person name="Cerqueira G.C."/>
            <person name="Chen F."/>
            <person name="Chen W."/>
            <person name="Choi C."/>
            <person name="Clum A."/>
            <person name="Dos Santos R.A."/>
            <person name="Damasio A.R."/>
            <person name="Diallinas G."/>
            <person name="Emri T."/>
            <person name="Fekete E."/>
            <person name="Flipphi M."/>
            <person name="Freyberg S."/>
            <person name="Gallo A."/>
            <person name="Gournas C."/>
            <person name="Habgood R."/>
            <person name="Hainaut M."/>
            <person name="Harispe M.L."/>
            <person name="Henrissat B."/>
            <person name="Hilden K.S."/>
            <person name="Hope R."/>
            <person name="Hossain A."/>
            <person name="Karabika E."/>
            <person name="Karaffa L."/>
            <person name="Karanyi Z."/>
            <person name="Krasevec N."/>
            <person name="Kuo A."/>
            <person name="Kusch H."/>
            <person name="LaButti K."/>
            <person name="Lagendijk E.L."/>
            <person name="Lapidus A."/>
            <person name="Levasseur A."/>
            <person name="Lindquist E."/>
            <person name="Lipzen A."/>
            <person name="Logrieco A.F."/>
            <person name="MacCabe A."/>
            <person name="Maekelae M.R."/>
            <person name="Malavazi I."/>
            <person name="Melin P."/>
            <person name="Meyer V."/>
            <person name="Mielnichuk N."/>
            <person name="Miskei M."/>
            <person name="Molnar A.P."/>
            <person name="Mule G."/>
            <person name="Ngan C.Y."/>
            <person name="Orejas M."/>
            <person name="Orosz E."/>
            <person name="Ouedraogo J.P."/>
            <person name="Overkamp K.M."/>
            <person name="Park H.-S."/>
            <person name="Perrone G."/>
            <person name="Piumi F."/>
            <person name="Punt P.J."/>
            <person name="Ram A.F."/>
            <person name="Ramon A."/>
            <person name="Rauscher S."/>
            <person name="Record E."/>
            <person name="Riano-Pachon D.M."/>
            <person name="Robert V."/>
            <person name="Roehrig J."/>
            <person name="Ruller R."/>
            <person name="Salamov A."/>
            <person name="Salih N.S."/>
            <person name="Samson R.A."/>
            <person name="Sandor E."/>
            <person name="Sanguinetti M."/>
            <person name="Schuetze T."/>
            <person name="Sepcic K."/>
            <person name="Shelest E."/>
            <person name="Sherlock G."/>
            <person name="Sophianopoulou V."/>
            <person name="Squina F.M."/>
            <person name="Sun H."/>
            <person name="Susca A."/>
            <person name="Todd R.B."/>
            <person name="Tsang A."/>
            <person name="Unkles S.E."/>
            <person name="van de Wiele N."/>
            <person name="van Rossen-Uffink D."/>
            <person name="Oliveira J.V."/>
            <person name="Vesth T.C."/>
            <person name="Visser J."/>
            <person name="Yu J.-H."/>
            <person name="Zhou M."/>
            <person name="Andersen M.R."/>
            <person name="Archer D.B."/>
            <person name="Baker S.E."/>
            <person name="Benoit I."/>
            <person name="Brakhage A.A."/>
            <person name="Braus G.H."/>
            <person name="Fischer R."/>
            <person name="Frisvad J.C."/>
            <person name="Goldman G.H."/>
            <person name="Houbraken J."/>
            <person name="Oakley B."/>
            <person name="Pocsi I."/>
            <person name="Scazzocchio C."/>
            <person name="Seiboth B."/>
            <person name="vanKuyk P.A."/>
            <person name="Wortman J."/>
            <person name="Dyer P.S."/>
            <person name="Grigoriev I.V."/>
        </authorList>
    </citation>
    <scope>NUCLEOTIDE SEQUENCE [LARGE SCALE GENOMIC DNA]</scope>
    <source>
        <strain evidence="2">CBS 134.48</strain>
    </source>
</reference>
<dbReference type="AlphaFoldDB" id="A0A1L9NLK6"/>
<dbReference type="VEuPathDB" id="FungiDB:ASPTUDRAFT_112683"/>
<sequence>MPAISFHEVIFLDQIRKSPVSCIFRTIWCGKDCVLKVYHSPQPLPVGRRTRPRNRETNPFKCESTALMRLREHGFCDRGDIPDFYGLIEHINPVQHLPHLQDFIEDTLSVNAVLMEYIPDVHPIDLSNYSPKRLHKLRQILFEMHRAGVYHGDPYPRNMMVQTNSDRVLWMYSDRAQTFMSESINQTHLDWLEREQRMMDEFVDGLVSLRCVTLLLSYRTLTQRRCRQPMLSLGGFMRRGFATMSM</sequence>